<dbReference type="Gene3D" id="2.70.40.10">
    <property type="match status" value="1"/>
</dbReference>
<name>A0A382JNK4_9ZZZZ</name>
<dbReference type="SUPFAM" id="SSF51283">
    <property type="entry name" value="dUTPase-like"/>
    <property type="match status" value="1"/>
</dbReference>
<sequence>MPSAALDKSSIAAMLNTNPPLIEGYKDLVAQLQPNGFDLTLAEVAAFSEPGILGETNAQRFLAEATPLSFATDGTIRLAAGPYRVTFNEKVNLPLDIMTLCQSRSSLLRSGVAIHGAVGDAGYRGHYQALMVVYHQGGFTVARNARVLQLVFFRLEQPATEGYQGRFLGESLL</sequence>
<dbReference type="PANTHER" id="PTHR42680:SF1">
    <property type="entry name" value="DEOXYURIDINE 5'-TRIPHOSPHATE NUCLEOTIDOHYDROLASE"/>
    <property type="match status" value="1"/>
</dbReference>
<keyword evidence="1" id="KW-0378">Hydrolase</keyword>
<organism evidence="3">
    <name type="scientific">marine metagenome</name>
    <dbReference type="NCBI Taxonomy" id="408172"/>
    <lineage>
        <taxon>unclassified sequences</taxon>
        <taxon>metagenomes</taxon>
        <taxon>ecological metagenomes</taxon>
    </lineage>
</organism>
<accession>A0A382JNK4</accession>
<dbReference type="InterPro" id="IPR036157">
    <property type="entry name" value="dUTPase-like_sf"/>
</dbReference>
<dbReference type="NCBIfam" id="NF002598">
    <property type="entry name" value="PRK02253.1"/>
    <property type="match status" value="1"/>
</dbReference>
<reference evidence="3" key="1">
    <citation type="submission" date="2018-05" db="EMBL/GenBank/DDBJ databases">
        <authorList>
            <person name="Lanie J.A."/>
            <person name="Ng W.-L."/>
            <person name="Kazmierczak K.M."/>
            <person name="Andrzejewski T.M."/>
            <person name="Davidsen T.M."/>
            <person name="Wayne K.J."/>
            <person name="Tettelin H."/>
            <person name="Glass J.I."/>
            <person name="Rusch D."/>
            <person name="Podicherti R."/>
            <person name="Tsui H.-C.T."/>
            <person name="Winkler M.E."/>
        </authorList>
    </citation>
    <scope>NUCLEOTIDE SEQUENCE</scope>
</reference>
<dbReference type="CDD" id="cd07557">
    <property type="entry name" value="trimeric_dUTPase"/>
    <property type="match status" value="1"/>
</dbReference>
<keyword evidence="2" id="KW-0546">Nucleotide metabolism</keyword>
<dbReference type="GO" id="GO:0006229">
    <property type="term" value="P:dUTP biosynthetic process"/>
    <property type="evidence" value="ECO:0007669"/>
    <property type="project" value="InterPro"/>
</dbReference>
<evidence type="ECO:0000313" key="3">
    <source>
        <dbReference type="EMBL" id="SVC13358.1"/>
    </source>
</evidence>
<dbReference type="Pfam" id="PF22769">
    <property type="entry name" value="DCD"/>
    <property type="match status" value="1"/>
</dbReference>
<dbReference type="EMBL" id="UINC01075307">
    <property type="protein sequence ID" value="SVC13358.1"/>
    <property type="molecule type" value="Genomic_DNA"/>
</dbReference>
<dbReference type="AlphaFoldDB" id="A0A382JNK4"/>
<dbReference type="GO" id="GO:0008829">
    <property type="term" value="F:dCTP deaminase activity"/>
    <property type="evidence" value="ECO:0007669"/>
    <property type="project" value="InterPro"/>
</dbReference>
<dbReference type="InterPro" id="IPR011962">
    <property type="entry name" value="dCTP_deaminase"/>
</dbReference>
<proteinExistence type="predicted"/>
<evidence type="ECO:0000256" key="1">
    <source>
        <dbReference type="ARBA" id="ARBA00022801"/>
    </source>
</evidence>
<protein>
    <submittedName>
        <fullName evidence="3">Uncharacterized protein</fullName>
    </submittedName>
</protein>
<evidence type="ECO:0000256" key="2">
    <source>
        <dbReference type="ARBA" id="ARBA00023080"/>
    </source>
</evidence>
<gene>
    <name evidence="3" type="ORF">METZ01_LOCUS266212</name>
</gene>
<dbReference type="InterPro" id="IPR033704">
    <property type="entry name" value="dUTPase_trimeric"/>
</dbReference>
<dbReference type="PANTHER" id="PTHR42680">
    <property type="entry name" value="DCTP DEAMINASE"/>
    <property type="match status" value="1"/>
</dbReference>